<evidence type="ECO:0000256" key="3">
    <source>
        <dbReference type="SAM" id="SignalP"/>
    </source>
</evidence>
<evidence type="ECO:0000256" key="2">
    <source>
        <dbReference type="SAM" id="MobiDB-lite"/>
    </source>
</evidence>
<dbReference type="GO" id="GO:0071281">
    <property type="term" value="P:cellular response to iron ion"/>
    <property type="evidence" value="ECO:0007669"/>
    <property type="project" value="TreeGrafter"/>
</dbReference>
<dbReference type="InterPro" id="IPR002491">
    <property type="entry name" value="ABC_transptr_periplasmic_BD"/>
</dbReference>
<dbReference type="PROSITE" id="PS50983">
    <property type="entry name" value="FE_B12_PBP"/>
    <property type="match status" value="1"/>
</dbReference>
<feature type="compositionally biased region" description="Basic and acidic residues" evidence="2">
    <location>
        <begin position="42"/>
        <end position="68"/>
    </location>
</feature>
<comment type="similarity">
    <text evidence="1">Belongs to the bacterial solute-binding protein 8 family.</text>
</comment>
<comment type="caution">
    <text evidence="5">The sequence shown here is derived from an EMBL/GenBank/DDBJ whole genome shotgun (WGS) entry which is preliminary data.</text>
</comment>
<dbReference type="PANTHER" id="PTHR30535">
    <property type="entry name" value="VITAMIN B12-BINDING PROTEIN"/>
    <property type="match status" value="1"/>
</dbReference>
<dbReference type="AlphaFoldDB" id="A0A9W6DG62"/>
<feature type="chain" id="PRO_5040855808" evidence="3">
    <location>
        <begin position="22"/>
        <end position="366"/>
    </location>
</feature>
<reference evidence="5" key="1">
    <citation type="submission" date="2022-06" db="EMBL/GenBank/DDBJ databases">
        <title>Vallitalea longa sp. nov., an anaerobic bacterium isolated from marine sediment.</title>
        <authorList>
            <person name="Hirano S."/>
            <person name="Terahara T."/>
            <person name="Mori K."/>
            <person name="Hamada M."/>
            <person name="Matsumoto R."/>
            <person name="Kobayashi T."/>
        </authorList>
    </citation>
    <scope>NUCLEOTIDE SEQUENCE</scope>
    <source>
        <strain evidence="5">SH18-1</strain>
    </source>
</reference>
<keyword evidence="3" id="KW-0732">Signal</keyword>
<feature type="region of interest" description="Disordered" evidence="2">
    <location>
        <begin position="23"/>
        <end position="73"/>
    </location>
</feature>
<accession>A0A9W6DG62</accession>
<name>A0A9W6DG62_9FIRM</name>
<dbReference type="Proteomes" id="UP001144256">
    <property type="component" value="Unassembled WGS sequence"/>
</dbReference>
<feature type="signal peptide" evidence="3">
    <location>
        <begin position="1"/>
        <end position="21"/>
    </location>
</feature>
<evidence type="ECO:0000313" key="6">
    <source>
        <dbReference type="Proteomes" id="UP001144256"/>
    </source>
</evidence>
<evidence type="ECO:0000259" key="4">
    <source>
        <dbReference type="PROSITE" id="PS50983"/>
    </source>
</evidence>
<gene>
    <name evidence="5" type="primary">fetB</name>
    <name evidence="5" type="ORF">SH1V18_37700</name>
</gene>
<evidence type="ECO:0000313" key="5">
    <source>
        <dbReference type="EMBL" id="GKX31290.1"/>
    </source>
</evidence>
<dbReference type="Pfam" id="PF01497">
    <property type="entry name" value="Peripla_BP_2"/>
    <property type="match status" value="1"/>
</dbReference>
<organism evidence="5 6">
    <name type="scientific">Vallitalea longa</name>
    <dbReference type="NCBI Taxonomy" id="2936439"/>
    <lineage>
        <taxon>Bacteria</taxon>
        <taxon>Bacillati</taxon>
        <taxon>Bacillota</taxon>
        <taxon>Clostridia</taxon>
        <taxon>Lachnospirales</taxon>
        <taxon>Vallitaleaceae</taxon>
        <taxon>Vallitalea</taxon>
    </lineage>
</organism>
<dbReference type="EMBL" id="BRLB01000015">
    <property type="protein sequence ID" value="GKX31290.1"/>
    <property type="molecule type" value="Genomic_DNA"/>
</dbReference>
<dbReference type="PANTHER" id="PTHR30535:SF34">
    <property type="entry name" value="MOLYBDATE-BINDING PROTEIN MOLA"/>
    <property type="match status" value="1"/>
</dbReference>
<dbReference type="PROSITE" id="PS51257">
    <property type="entry name" value="PROKAR_LIPOPROTEIN"/>
    <property type="match status" value="1"/>
</dbReference>
<sequence>MKNMKRLAVLLIFILTVTSFTGCSKKEDSSKTTVTDEDNTVDTDKNNNNEKESDTSADTDKEAQKNDSEELPDFIIEDTDTTITYINPMGNEQTVTKNPEKVVVLMNSILDIWYLSGGEAIARVSGSTNVPEAAKDIEDVGKVNAPSVEKILSLEPDLVILSSGRSQHVEMEDILKDNNIEYAYVDVSTNPYDSFIDVLRIFTKITGRDDIYETEIKELEDNVTTICDKVKDEEKPNVVILFGSSKYVKAQLPNGLVGNMVEMLGANNIITDAPVKNSSTVDFSLEKILEEDPDVILVVPMGDLEKVKTRMKEDLESNDAWGTLTAVKEGNIHYLPPELFHYKPNARYPEAFEYLAKILYPQVFEK</sequence>
<dbReference type="SUPFAM" id="SSF53807">
    <property type="entry name" value="Helical backbone' metal receptor"/>
    <property type="match status" value="1"/>
</dbReference>
<dbReference type="Gene3D" id="3.40.50.1980">
    <property type="entry name" value="Nitrogenase molybdenum iron protein domain"/>
    <property type="match status" value="2"/>
</dbReference>
<feature type="domain" description="Fe/B12 periplasmic-binding" evidence="4">
    <location>
        <begin position="101"/>
        <end position="363"/>
    </location>
</feature>
<evidence type="ECO:0000256" key="1">
    <source>
        <dbReference type="ARBA" id="ARBA00008814"/>
    </source>
</evidence>
<proteinExistence type="inferred from homology"/>
<dbReference type="RefSeq" id="WP_281818197.1">
    <property type="nucleotide sequence ID" value="NZ_BRLB01000015.1"/>
</dbReference>
<dbReference type="InterPro" id="IPR050902">
    <property type="entry name" value="ABC_Transporter_SBP"/>
</dbReference>
<keyword evidence="6" id="KW-1185">Reference proteome</keyword>
<protein>
    <submittedName>
        <fullName evidence="5">Iron ABC transporter substrate-binding protein</fullName>
    </submittedName>
</protein>